<feature type="region of interest" description="Disordered" evidence="3">
    <location>
        <begin position="1"/>
        <end position="20"/>
    </location>
</feature>
<comment type="caution">
    <text evidence="4">The sequence shown here is derived from an EMBL/GenBank/DDBJ whole genome shotgun (WGS) entry which is preliminary data.</text>
</comment>
<keyword evidence="5" id="KW-1185">Reference proteome</keyword>
<feature type="compositionally biased region" description="Low complexity" evidence="3">
    <location>
        <begin position="8"/>
        <end position="20"/>
    </location>
</feature>
<dbReference type="RefSeq" id="XP_067916637.1">
    <property type="nucleotide sequence ID" value="XM_068071386.1"/>
</dbReference>
<reference evidence="4 5" key="1">
    <citation type="journal article" date="2017" name="Int. J. Parasitol.">
        <title>The genome of the protozoan parasite Cystoisospora suis and a reverse vaccinology approach to identify vaccine candidates.</title>
        <authorList>
            <person name="Palmieri N."/>
            <person name="Shrestha A."/>
            <person name="Ruttkowski B."/>
            <person name="Beck T."/>
            <person name="Vogl C."/>
            <person name="Tomley F."/>
            <person name="Blake D.P."/>
            <person name="Joachim A."/>
        </authorList>
    </citation>
    <scope>NUCLEOTIDE SEQUENCE [LARGE SCALE GENOMIC DNA]</scope>
    <source>
        <strain evidence="4 5">Wien I</strain>
    </source>
</reference>
<feature type="compositionally biased region" description="Acidic residues" evidence="3">
    <location>
        <begin position="547"/>
        <end position="557"/>
    </location>
</feature>
<evidence type="ECO:0000313" key="5">
    <source>
        <dbReference type="Proteomes" id="UP000221165"/>
    </source>
</evidence>
<feature type="compositionally biased region" description="Low complexity" evidence="3">
    <location>
        <begin position="257"/>
        <end position="276"/>
    </location>
</feature>
<feature type="non-terminal residue" evidence="4">
    <location>
        <position position="826"/>
    </location>
</feature>
<sequence>MGSNRTFLSLPPRRGSRRSSSFTCSFRQRKSLHSSSTSIYTRQSMDQVRFYLPCSSSHFSLPHTHLCVSPRSFSFCRRFLSRCLQSGHLSLSPYSSLCFRQRSPSALNSPSLSSSSAVQVYPPPSLAQTDGSSSFSSSLSREYGTSFHTCPSFSFSPSFSSPCSSSARSRSEVCVSTGTSPAALGHSPHISLLLSSLSSLSPLSSSSSPFSSSSSASRYRVYSDWSVWYVPVTSASFHRKPLELLRVPGNPLAFHASSSSSPSSSPPSTSSSLSSSERCVPSLPESGALKKDEERQEERQEEREEKEKEKEEEVEGISPVSSLSVGRSHGVLAVDGKVFALGLEYTKGQMGLSPSSPLFRSSLSSFKHKTSFSSTLLSFFSSLLPSSFFSSPLGTSSSLSRERMMPPRLVPVDPPEGGWKGKVVKVACGATHTCAITDLGCMYTWGSPNGWFNGSPLGLGDTKPRFRPTLVQDFVKREESVVDVACGMDWTLCATHRGDLYVSGASEFGVQGRGPAEGSSSTSKFFPISFFKTLHPSTSSPPFTTQDLEDRDNDDDDYTNKENREKTTPTSSQHLHPRQQGDFDLHSFPSSSFCFSSPLDRGKLGGVRDEEEEKEKGFDGRNLEKVSQLLLEKRKDARYVDETPSSSSSSSFLSRQEEMSRHLRYFSPRKEEEERAGSCRSWRDSSSERKEFSSLNKEEREKLLAGRRRSREGDSHIRNGMMDYPERTRRRGDDGKKRKEEEEKDKENSIMEKSYVPHEFYSPIRTPTVDYVDSKEEEKKRERKRERFRFLDLSCGRRHCVVVTQDGRVWTWGCNLNGELGRNVGE</sequence>
<feature type="region of interest" description="Disordered" evidence="3">
    <location>
        <begin position="537"/>
        <end position="582"/>
    </location>
</feature>
<dbReference type="SUPFAM" id="SSF50985">
    <property type="entry name" value="RCC1/BLIP-II"/>
    <property type="match status" value="2"/>
</dbReference>
<name>A0A2C6KEV3_9APIC</name>
<feature type="compositionally biased region" description="Basic and acidic residues" evidence="3">
    <location>
        <begin position="724"/>
        <end position="750"/>
    </location>
</feature>
<dbReference type="PANTHER" id="PTHR22870:SF466">
    <property type="entry name" value="ANKYRIN REPEAT-CONTAINING PROTEIN"/>
    <property type="match status" value="1"/>
</dbReference>
<dbReference type="GeneID" id="94434597"/>
<dbReference type="PANTHER" id="PTHR22870">
    <property type="entry name" value="REGULATOR OF CHROMOSOME CONDENSATION"/>
    <property type="match status" value="1"/>
</dbReference>
<dbReference type="Proteomes" id="UP000221165">
    <property type="component" value="Unassembled WGS sequence"/>
</dbReference>
<evidence type="ECO:0000313" key="4">
    <source>
        <dbReference type="EMBL" id="PHJ14903.1"/>
    </source>
</evidence>
<dbReference type="VEuPathDB" id="ToxoDB:CSUI_011286"/>
<keyword evidence="1" id="KW-0677">Repeat</keyword>
<feature type="compositionally biased region" description="Basic and acidic residues" evidence="3">
    <location>
        <begin position="288"/>
        <end position="311"/>
    </location>
</feature>
<gene>
    <name evidence="4" type="ORF">CSUI_011286</name>
</gene>
<dbReference type="PROSITE" id="PS50012">
    <property type="entry name" value="RCC1_3"/>
    <property type="match status" value="2"/>
</dbReference>
<protein>
    <submittedName>
        <fullName evidence="4">Regulator of chromosome condensation repeat-containing protein</fullName>
    </submittedName>
</protein>
<accession>A0A2C6KEV3</accession>
<dbReference type="Gene3D" id="2.130.10.30">
    <property type="entry name" value="Regulator of chromosome condensation 1/beta-lactamase-inhibitor protein II"/>
    <property type="match status" value="2"/>
</dbReference>
<evidence type="ECO:0000256" key="2">
    <source>
        <dbReference type="PROSITE-ProRule" id="PRU00235"/>
    </source>
</evidence>
<feature type="compositionally biased region" description="Basic and acidic residues" evidence="3">
    <location>
        <begin position="558"/>
        <end position="567"/>
    </location>
</feature>
<dbReference type="InterPro" id="IPR009091">
    <property type="entry name" value="RCC1/BLIP-II"/>
</dbReference>
<proteinExistence type="predicted"/>
<dbReference type="InterPro" id="IPR051210">
    <property type="entry name" value="Ub_ligase/GEF_domain"/>
</dbReference>
<dbReference type="EMBL" id="MIGC01010561">
    <property type="protein sequence ID" value="PHJ14903.1"/>
    <property type="molecule type" value="Genomic_DNA"/>
</dbReference>
<evidence type="ECO:0000256" key="3">
    <source>
        <dbReference type="SAM" id="MobiDB-lite"/>
    </source>
</evidence>
<feature type="compositionally biased region" description="Basic and acidic residues" evidence="3">
    <location>
        <begin position="668"/>
        <end position="704"/>
    </location>
</feature>
<organism evidence="4 5">
    <name type="scientific">Cystoisospora suis</name>
    <dbReference type="NCBI Taxonomy" id="483139"/>
    <lineage>
        <taxon>Eukaryota</taxon>
        <taxon>Sar</taxon>
        <taxon>Alveolata</taxon>
        <taxon>Apicomplexa</taxon>
        <taxon>Conoidasida</taxon>
        <taxon>Coccidia</taxon>
        <taxon>Eucoccidiorida</taxon>
        <taxon>Eimeriorina</taxon>
        <taxon>Sarcocystidae</taxon>
        <taxon>Cystoisospora</taxon>
    </lineage>
</organism>
<feature type="region of interest" description="Disordered" evidence="3">
    <location>
        <begin position="638"/>
        <end position="752"/>
    </location>
</feature>
<dbReference type="OrthoDB" id="346239at2759"/>
<feature type="compositionally biased region" description="Polar residues" evidence="3">
    <location>
        <begin position="537"/>
        <end position="546"/>
    </location>
</feature>
<feature type="region of interest" description="Disordered" evidence="3">
    <location>
        <begin position="255"/>
        <end position="323"/>
    </location>
</feature>
<evidence type="ECO:0000256" key="1">
    <source>
        <dbReference type="ARBA" id="ARBA00022737"/>
    </source>
</evidence>
<dbReference type="Pfam" id="PF13540">
    <property type="entry name" value="RCC1_2"/>
    <property type="match status" value="2"/>
</dbReference>
<dbReference type="AlphaFoldDB" id="A0A2C6KEV3"/>
<dbReference type="InterPro" id="IPR000408">
    <property type="entry name" value="Reg_chr_condens"/>
</dbReference>
<feature type="repeat" description="RCC1" evidence="2">
    <location>
        <begin position="807"/>
        <end position="826"/>
    </location>
</feature>
<feature type="repeat" description="RCC1" evidence="2">
    <location>
        <begin position="440"/>
        <end position="497"/>
    </location>
</feature>